<accession>A0A4W5NZE5</accession>
<dbReference type="SUPFAM" id="SSF53067">
    <property type="entry name" value="Actin-like ATPase domain"/>
    <property type="match status" value="1"/>
</dbReference>
<proteinExistence type="predicted"/>
<reference evidence="2" key="3">
    <citation type="submission" date="2025-09" db="UniProtKB">
        <authorList>
            <consortium name="Ensembl"/>
        </authorList>
    </citation>
    <scope>IDENTIFICATION</scope>
</reference>
<dbReference type="AlphaFoldDB" id="A0A4W5NZE5"/>
<name>A0A4W5NZE5_9TELE</name>
<sequence length="239" mass="26252">MRPVRKHLEVGGFFLGLEFVTFVCSQVARRLSLIKHPKCSMISGGQAIELLAQDGDRLKFLFKPPMGAHYDCNFSFAGLRNQVTMSIQKKEEEEGVEQGTLLSCVNDIAAATQHTVASHIAKRTHRAILFCKAKGLLPSCNPTLVVSGGVASNQYIRKTLKIVTDNTGLHLLCPPSKFCTDNGVMIAWNGVERLREGKGILSHTEEVNYEPKAPLGVDITAEVKEAAIKLPPLKLRIMD</sequence>
<dbReference type="Gene3D" id="3.30.420.40">
    <property type="match status" value="1"/>
</dbReference>
<dbReference type="PANTHER" id="PTHR11735:SF6">
    <property type="entry name" value="TRNA N6-ADENOSINE THREONYLCARBAMOYLTRANSFERASE, MITOCHONDRIAL"/>
    <property type="match status" value="1"/>
</dbReference>
<dbReference type="InterPro" id="IPR000905">
    <property type="entry name" value="Gcp-like_dom"/>
</dbReference>
<evidence type="ECO:0000259" key="1">
    <source>
        <dbReference type="Pfam" id="PF00814"/>
    </source>
</evidence>
<organism evidence="2 3">
    <name type="scientific">Hucho hucho</name>
    <name type="common">huchen</name>
    <dbReference type="NCBI Taxonomy" id="62062"/>
    <lineage>
        <taxon>Eukaryota</taxon>
        <taxon>Metazoa</taxon>
        <taxon>Chordata</taxon>
        <taxon>Craniata</taxon>
        <taxon>Vertebrata</taxon>
        <taxon>Euteleostomi</taxon>
        <taxon>Actinopterygii</taxon>
        <taxon>Neopterygii</taxon>
        <taxon>Teleostei</taxon>
        <taxon>Protacanthopterygii</taxon>
        <taxon>Salmoniformes</taxon>
        <taxon>Salmonidae</taxon>
        <taxon>Salmoninae</taxon>
        <taxon>Hucho</taxon>
    </lineage>
</organism>
<evidence type="ECO:0000313" key="3">
    <source>
        <dbReference type="Proteomes" id="UP000314982"/>
    </source>
</evidence>
<dbReference type="PANTHER" id="PTHR11735">
    <property type="entry name" value="TRNA N6-ADENOSINE THREONYLCARBAMOYLTRANSFERASE"/>
    <property type="match status" value="1"/>
</dbReference>
<feature type="domain" description="Gcp-like" evidence="1">
    <location>
        <begin position="43"/>
        <end position="188"/>
    </location>
</feature>
<keyword evidence="3" id="KW-1185">Reference proteome</keyword>
<dbReference type="GeneTree" id="ENSGT00940000153744"/>
<reference evidence="3" key="1">
    <citation type="submission" date="2018-06" db="EMBL/GenBank/DDBJ databases">
        <title>Genome assembly of Danube salmon.</title>
        <authorList>
            <person name="Macqueen D.J."/>
            <person name="Gundappa M.K."/>
        </authorList>
    </citation>
    <scope>NUCLEOTIDE SEQUENCE [LARGE SCALE GENOMIC DNA]</scope>
</reference>
<protein>
    <submittedName>
        <fullName evidence="2">O-sialoglycoprotein endopeptidase-like 1</fullName>
    </submittedName>
</protein>
<dbReference type="GO" id="GO:0005739">
    <property type="term" value="C:mitochondrion"/>
    <property type="evidence" value="ECO:0007669"/>
    <property type="project" value="TreeGrafter"/>
</dbReference>
<evidence type="ECO:0000313" key="2">
    <source>
        <dbReference type="Ensembl" id="ENSHHUP00000055193.1"/>
    </source>
</evidence>
<dbReference type="Ensembl" id="ENSHHUT00000057112.1">
    <property type="protein sequence ID" value="ENSHHUP00000055193.1"/>
    <property type="gene ID" value="ENSHHUG00000033040.1"/>
</dbReference>
<dbReference type="InterPro" id="IPR043129">
    <property type="entry name" value="ATPase_NBD"/>
</dbReference>
<dbReference type="Pfam" id="PF00814">
    <property type="entry name" value="TsaD"/>
    <property type="match status" value="1"/>
</dbReference>
<reference evidence="2" key="2">
    <citation type="submission" date="2025-08" db="UniProtKB">
        <authorList>
            <consortium name="Ensembl"/>
        </authorList>
    </citation>
    <scope>IDENTIFICATION</scope>
</reference>
<dbReference type="Proteomes" id="UP000314982">
    <property type="component" value="Unassembled WGS sequence"/>
</dbReference>